<evidence type="ECO:0000256" key="1">
    <source>
        <dbReference type="SAM" id="Phobius"/>
    </source>
</evidence>
<gene>
    <name evidence="3" type="ORF">SAMN05216552_102497</name>
</gene>
<dbReference type="PROSITE" id="PS00409">
    <property type="entry name" value="PROKAR_NTER_METHYL"/>
    <property type="match status" value="1"/>
</dbReference>
<dbReference type="RefSeq" id="WP_093557866.1">
    <property type="nucleotide sequence ID" value="NZ_FPBO01000024.1"/>
</dbReference>
<evidence type="ECO:0000313" key="4">
    <source>
        <dbReference type="Proteomes" id="UP000199391"/>
    </source>
</evidence>
<evidence type="ECO:0000313" key="3">
    <source>
        <dbReference type="EMBL" id="SFV05839.1"/>
    </source>
</evidence>
<accession>A0A1I7L7Y4</accession>
<name>A0A1I7L7Y4_9BURK</name>
<dbReference type="AlphaFoldDB" id="A0A1I7L7Y4"/>
<dbReference type="InterPro" id="IPR012902">
    <property type="entry name" value="N_methyl_site"/>
</dbReference>
<dbReference type="EMBL" id="FPBO01000024">
    <property type="protein sequence ID" value="SFV05839.1"/>
    <property type="molecule type" value="Genomic_DNA"/>
</dbReference>
<keyword evidence="1" id="KW-0472">Membrane</keyword>
<feature type="transmembrane region" description="Helical" evidence="1">
    <location>
        <begin position="12"/>
        <end position="32"/>
    </location>
</feature>
<keyword evidence="1" id="KW-1133">Transmembrane helix</keyword>
<feature type="domain" description="Bacterial shufflon protein N-terminal" evidence="2">
    <location>
        <begin position="39"/>
        <end position="247"/>
    </location>
</feature>
<dbReference type="Pfam" id="PF04917">
    <property type="entry name" value="Shufflon_N"/>
    <property type="match status" value="1"/>
</dbReference>
<keyword evidence="4" id="KW-1185">Reference proteome</keyword>
<proteinExistence type="predicted"/>
<protein>
    <submittedName>
        <fullName evidence="3">Shufflon protein, N-terminal constant region</fullName>
    </submittedName>
</protein>
<keyword evidence="1" id="KW-0812">Transmembrane</keyword>
<organism evidence="3 4">
    <name type="scientific">Pseudoduganella namucuonensis</name>
    <dbReference type="NCBI Taxonomy" id="1035707"/>
    <lineage>
        <taxon>Bacteria</taxon>
        <taxon>Pseudomonadati</taxon>
        <taxon>Pseudomonadota</taxon>
        <taxon>Betaproteobacteria</taxon>
        <taxon>Burkholderiales</taxon>
        <taxon>Oxalobacteraceae</taxon>
        <taxon>Telluria group</taxon>
        <taxon>Pseudoduganella</taxon>
    </lineage>
</organism>
<evidence type="ECO:0000259" key="2">
    <source>
        <dbReference type="Pfam" id="PF04917"/>
    </source>
</evidence>
<dbReference type="InterPro" id="IPR007001">
    <property type="entry name" value="Shufflon_N"/>
</dbReference>
<reference evidence="4" key="1">
    <citation type="submission" date="2016-10" db="EMBL/GenBank/DDBJ databases">
        <authorList>
            <person name="Varghese N."/>
            <person name="Submissions S."/>
        </authorList>
    </citation>
    <scope>NUCLEOTIDE SEQUENCE [LARGE SCALE GENOMIC DNA]</scope>
    <source>
        <strain evidence="4">CGMCC 1.11014</strain>
    </source>
</reference>
<dbReference type="STRING" id="1035707.SAMN05216552_102497"/>
<sequence length="418" mass="42257">MIKNAQRGITLIETIGALALGSLILVGMTAMIDASVDDAKGQQAALQQEQVANAASRYIAANYADLVTATTAAGGAVAVTLAQLQTAGFLPASFSATNAFRQASCVLVRQDVASRLDSLVATFGGTAIPDRDLPLVAMLAGQGGGYISAAVPGTARGASWELVTTNYRNVACGGTVVLTGAAANDGGHLVSSLFHDGPGQLSQDFLYRNAVPGRPELNQMNEPITMAGDGLVALGAACGANAALAMDGTSRALLVCGTDGLWQSATASSWKAPVATHLALPTTGNTAGDVRMVTDVNRAFTYSGTGWVAIAVDQSGNMSMEGTLTAAQVATSGNVAALGKVSGVGGVEGNWVKGVYWLEGPSLYINAPIAPGTACHIPNGSGGHSLAIGTFSHDGNGQLLACMAPDNVFKYQNGTLTP</sequence>
<dbReference type="Proteomes" id="UP000199391">
    <property type="component" value="Unassembled WGS sequence"/>
</dbReference>
<dbReference type="OrthoDB" id="7220054at2"/>